<sequence length="110" mass="12046">MNNVDPRHGLENVHAAVAVILLHHGQRGQLGVLGLWLQHEDPGGVTGPCCRDPSNRPPCSRHHSSPSSALADVRGCKLLETRRNSNCRMDAVAMFYQSRRSKKDGLSVRG</sequence>
<protein>
    <submittedName>
        <fullName evidence="1">Uncharacterized protein</fullName>
    </submittedName>
</protein>
<organism evidence="1 2">
    <name type="scientific">Musa troglodytarum</name>
    <name type="common">fe'i banana</name>
    <dbReference type="NCBI Taxonomy" id="320322"/>
    <lineage>
        <taxon>Eukaryota</taxon>
        <taxon>Viridiplantae</taxon>
        <taxon>Streptophyta</taxon>
        <taxon>Embryophyta</taxon>
        <taxon>Tracheophyta</taxon>
        <taxon>Spermatophyta</taxon>
        <taxon>Magnoliopsida</taxon>
        <taxon>Liliopsida</taxon>
        <taxon>Zingiberales</taxon>
        <taxon>Musaceae</taxon>
        <taxon>Musa</taxon>
    </lineage>
</organism>
<accession>A0A9E7F6E9</accession>
<gene>
    <name evidence="1" type="ORF">MUK42_27214</name>
</gene>
<dbReference type="AlphaFoldDB" id="A0A9E7F6E9"/>
<keyword evidence="2" id="KW-1185">Reference proteome</keyword>
<reference evidence="1" key="1">
    <citation type="submission" date="2022-05" db="EMBL/GenBank/DDBJ databases">
        <title>The Musa troglodytarum L. genome provides insights into the mechanism of non-climacteric behaviour and enrichment of carotenoids.</title>
        <authorList>
            <person name="Wang J."/>
        </authorList>
    </citation>
    <scope>NUCLEOTIDE SEQUENCE</scope>
    <source>
        <tissue evidence="1">Leaf</tissue>
    </source>
</reference>
<evidence type="ECO:0000313" key="2">
    <source>
        <dbReference type="Proteomes" id="UP001055439"/>
    </source>
</evidence>
<dbReference type="EMBL" id="CP097504">
    <property type="protein sequence ID" value="URD88173.1"/>
    <property type="molecule type" value="Genomic_DNA"/>
</dbReference>
<dbReference type="Proteomes" id="UP001055439">
    <property type="component" value="Chromosome 2"/>
</dbReference>
<proteinExistence type="predicted"/>
<evidence type="ECO:0000313" key="1">
    <source>
        <dbReference type="EMBL" id="URD88173.1"/>
    </source>
</evidence>
<name>A0A9E7F6E9_9LILI</name>